<keyword evidence="3" id="KW-1185">Reference proteome</keyword>
<dbReference type="Proteomes" id="UP001167160">
    <property type="component" value="Unassembled WGS sequence"/>
</dbReference>
<protein>
    <submittedName>
        <fullName evidence="2">Aminoglycoside phosphotransferase family protein</fullName>
    </submittedName>
</protein>
<reference evidence="2" key="1">
    <citation type="journal article" date="2023" name="Int. J. Syst. Evol. Microbiol.">
        <title>Streptomyces meridianus sp. nov. isolated from brackish water of the Tagus estuary in Alcochete, Portugal.</title>
        <authorList>
            <person name="Santos J.D.N."/>
            <person name="Klimek D."/>
            <person name="Calusinska M."/>
            <person name="Lobo Da Cunha A."/>
            <person name="Catita J."/>
            <person name="Goncalves H."/>
            <person name="Gonzalez I."/>
            <person name="Reyes F."/>
            <person name="Lage O.M."/>
        </authorList>
    </citation>
    <scope>NUCLEOTIDE SEQUENCE</scope>
    <source>
        <strain evidence="2">MTZ3.1</strain>
    </source>
</reference>
<dbReference type="InterPro" id="IPR051678">
    <property type="entry name" value="AGP_Transferase"/>
</dbReference>
<evidence type="ECO:0000313" key="3">
    <source>
        <dbReference type="Proteomes" id="UP001167160"/>
    </source>
</evidence>
<dbReference type="PANTHER" id="PTHR21310:SF42">
    <property type="entry name" value="BIFUNCTIONAL AAC_APH"/>
    <property type="match status" value="1"/>
</dbReference>
<name>A0ABT0X3F6_9ACTN</name>
<proteinExistence type="predicted"/>
<evidence type="ECO:0000313" key="2">
    <source>
        <dbReference type="EMBL" id="MCM2577074.1"/>
    </source>
</evidence>
<dbReference type="Gene3D" id="3.30.200.20">
    <property type="entry name" value="Phosphorylase Kinase, domain 1"/>
    <property type="match status" value="1"/>
</dbReference>
<dbReference type="RefSeq" id="WP_251411245.1">
    <property type="nucleotide sequence ID" value="NZ_JAMQGM010000015.1"/>
</dbReference>
<dbReference type="Gene3D" id="3.90.1200.10">
    <property type="match status" value="1"/>
</dbReference>
<dbReference type="PANTHER" id="PTHR21310">
    <property type="entry name" value="AMINOGLYCOSIDE PHOSPHOTRANSFERASE-RELATED-RELATED"/>
    <property type="match status" value="1"/>
</dbReference>
<feature type="domain" description="Aminoglycoside phosphotransferase" evidence="1">
    <location>
        <begin position="37"/>
        <end position="263"/>
    </location>
</feature>
<dbReference type="InterPro" id="IPR002575">
    <property type="entry name" value="Aminoglycoside_PTrfase"/>
</dbReference>
<gene>
    <name evidence="2" type="ORF">M1E25_06845</name>
</gene>
<dbReference type="InterPro" id="IPR011009">
    <property type="entry name" value="Kinase-like_dom_sf"/>
</dbReference>
<sequence>MTVTKMHADEIETDVPLMRRLLADQHPQWADLPIRRVASHGTDHAIYRIGDRLMARLPRTAGAAHQAAKEAQWLPRLAPHLPLAIPVQLARGRPAEGYPLGWSVYEWLPGENPDGNLDDPDRAADDLAAFVTGLHRIGTDGAPARPRGARGGPLSEGDAAIRRAITELGDRIDGPAALRLWEESLDAPPWGGHDVWVHGDLLPGNLLVGEGRLCAVIDFGCLQVGDPATDLLPAWNLFSGPSRERFRAALAVGDAAWLRGRGWALLQSVVALPYYWDTNPGMVRQASYALAQLLAGSSPAR</sequence>
<dbReference type="CDD" id="cd05155">
    <property type="entry name" value="APH_ChoK_like_1"/>
    <property type="match status" value="1"/>
</dbReference>
<organism evidence="2 3">
    <name type="scientific">Streptomyces meridianus</name>
    <dbReference type="NCBI Taxonomy" id="2938945"/>
    <lineage>
        <taxon>Bacteria</taxon>
        <taxon>Bacillati</taxon>
        <taxon>Actinomycetota</taxon>
        <taxon>Actinomycetes</taxon>
        <taxon>Kitasatosporales</taxon>
        <taxon>Streptomycetaceae</taxon>
        <taxon>Streptomyces</taxon>
    </lineage>
</organism>
<dbReference type="Pfam" id="PF01636">
    <property type="entry name" value="APH"/>
    <property type="match status" value="1"/>
</dbReference>
<dbReference type="SUPFAM" id="SSF56112">
    <property type="entry name" value="Protein kinase-like (PK-like)"/>
    <property type="match status" value="1"/>
</dbReference>
<dbReference type="EMBL" id="JAMQGM010000015">
    <property type="protein sequence ID" value="MCM2577074.1"/>
    <property type="molecule type" value="Genomic_DNA"/>
</dbReference>
<evidence type="ECO:0000259" key="1">
    <source>
        <dbReference type="Pfam" id="PF01636"/>
    </source>
</evidence>
<comment type="caution">
    <text evidence="2">The sequence shown here is derived from an EMBL/GenBank/DDBJ whole genome shotgun (WGS) entry which is preliminary data.</text>
</comment>
<accession>A0ABT0X3F6</accession>